<dbReference type="EMBL" id="CAADFA010000425">
    <property type="protein sequence ID" value="VFJ66466.1"/>
    <property type="molecule type" value="Genomic_DNA"/>
</dbReference>
<evidence type="ECO:0000256" key="5">
    <source>
        <dbReference type="ARBA" id="ARBA00025483"/>
    </source>
</evidence>
<dbReference type="InterPro" id="IPR013520">
    <property type="entry name" value="Ribonucl_H"/>
</dbReference>
<dbReference type="GO" id="GO:0008408">
    <property type="term" value="F:3'-5' exonuclease activity"/>
    <property type="evidence" value="ECO:0007669"/>
    <property type="project" value="TreeGrafter"/>
</dbReference>
<dbReference type="SMART" id="SM00479">
    <property type="entry name" value="EXOIII"/>
    <property type="match status" value="1"/>
</dbReference>
<dbReference type="GO" id="GO:0006260">
    <property type="term" value="P:DNA replication"/>
    <property type="evidence" value="ECO:0007669"/>
    <property type="project" value="InterPro"/>
</dbReference>
<dbReference type="InterPro" id="IPR036397">
    <property type="entry name" value="RNaseH_sf"/>
</dbReference>
<evidence type="ECO:0000313" key="11">
    <source>
        <dbReference type="EMBL" id="VFK16351.1"/>
    </source>
</evidence>
<dbReference type="PANTHER" id="PTHR30231">
    <property type="entry name" value="DNA POLYMERASE III SUBUNIT EPSILON"/>
    <property type="match status" value="1"/>
</dbReference>
<evidence type="ECO:0000313" key="9">
    <source>
        <dbReference type="EMBL" id="VFJ66466.1"/>
    </source>
</evidence>
<keyword evidence="4" id="KW-0269">Exonuclease</keyword>
<evidence type="ECO:0000256" key="2">
    <source>
        <dbReference type="ARBA" id="ARBA00022722"/>
    </source>
</evidence>
<organism evidence="9">
    <name type="scientific">Candidatus Kentrum sp. FM</name>
    <dbReference type="NCBI Taxonomy" id="2126340"/>
    <lineage>
        <taxon>Bacteria</taxon>
        <taxon>Pseudomonadati</taxon>
        <taxon>Pseudomonadota</taxon>
        <taxon>Gammaproteobacteria</taxon>
        <taxon>Candidatus Kentrum</taxon>
    </lineage>
</organism>
<dbReference type="GO" id="GO:0003887">
    <property type="term" value="F:DNA-directed DNA polymerase activity"/>
    <property type="evidence" value="ECO:0007669"/>
    <property type="project" value="UniProtKB-EC"/>
</dbReference>
<evidence type="ECO:0000256" key="3">
    <source>
        <dbReference type="ARBA" id="ARBA00022801"/>
    </source>
</evidence>
<dbReference type="AlphaFoldDB" id="A0A450TGY6"/>
<dbReference type="GO" id="GO:0005829">
    <property type="term" value="C:cytosol"/>
    <property type="evidence" value="ECO:0007669"/>
    <property type="project" value="TreeGrafter"/>
</dbReference>
<evidence type="ECO:0000259" key="8">
    <source>
        <dbReference type="SMART" id="SM00479"/>
    </source>
</evidence>
<comment type="subunit">
    <text evidence="6">DNA polymerase III contains a core (composed of alpha, epsilon and theta chains) that associates with a tau subunit. This core dimerizes to form the POLIII' complex. PolIII' associates with the gamma complex (composed of gamma, delta, delta', psi and chi chains) and with the beta chain to form the complete DNA polymerase III complex.</text>
</comment>
<feature type="domain" description="Exonuclease" evidence="8">
    <location>
        <begin position="54"/>
        <end position="222"/>
    </location>
</feature>
<evidence type="ECO:0000313" key="10">
    <source>
        <dbReference type="EMBL" id="VFJ66700.1"/>
    </source>
</evidence>
<accession>A0A450TGY6</accession>
<dbReference type="NCBIfam" id="TIGR00573">
    <property type="entry name" value="dnaq"/>
    <property type="match status" value="1"/>
</dbReference>
<comment type="function">
    <text evidence="5">DNA polymerase III is a complex, multichain enzyme responsible for most of the replicative synthesis in bacteria. The epsilon subunit contain the editing function and is a proofreading 3'-5' exonuclease.</text>
</comment>
<dbReference type="InterPro" id="IPR006054">
    <property type="entry name" value="DnaQ"/>
</dbReference>
<dbReference type="InterPro" id="IPR012337">
    <property type="entry name" value="RNaseH-like_sf"/>
</dbReference>
<dbReference type="PANTHER" id="PTHR30231:SF4">
    <property type="entry name" value="PROTEIN NEN2"/>
    <property type="match status" value="1"/>
</dbReference>
<protein>
    <recommendedName>
        <fullName evidence="1">DNA-directed DNA polymerase</fullName>
        <ecNumber evidence="1">2.7.7.7</ecNumber>
    </recommendedName>
</protein>
<dbReference type="CDD" id="cd06127">
    <property type="entry name" value="DEDDh"/>
    <property type="match status" value="1"/>
</dbReference>
<dbReference type="EMBL" id="CAADEZ010000423">
    <property type="protein sequence ID" value="VFJ66700.1"/>
    <property type="molecule type" value="Genomic_DNA"/>
</dbReference>
<dbReference type="EMBL" id="CAADFL010000415">
    <property type="protein sequence ID" value="VFK16351.1"/>
    <property type="molecule type" value="Genomic_DNA"/>
</dbReference>
<dbReference type="SUPFAM" id="SSF53098">
    <property type="entry name" value="Ribonuclease H-like"/>
    <property type="match status" value="1"/>
</dbReference>
<gene>
    <name evidence="10" type="ORF">BECKFM1743A_GA0114220_104231</name>
    <name evidence="11" type="ORF">BECKFM1743B_GA0114221_104151</name>
    <name evidence="9" type="ORF">BECKFM1743C_GA0114222_104251</name>
</gene>
<keyword evidence="2" id="KW-0540">Nuclease</keyword>
<dbReference type="Pfam" id="PF00929">
    <property type="entry name" value="RNase_T"/>
    <property type="match status" value="1"/>
</dbReference>
<name>A0A450TGY6_9GAMM</name>
<proteinExistence type="predicted"/>
<comment type="catalytic activity">
    <reaction evidence="7">
        <text>DNA(n) + a 2'-deoxyribonucleoside 5'-triphosphate = DNA(n+1) + diphosphate</text>
        <dbReference type="Rhea" id="RHEA:22508"/>
        <dbReference type="Rhea" id="RHEA-COMP:17339"/>
        <dbReference type="Rhea" id="RHEA-COMP:17340"/>
        <dbReference type="ChEBI" id="CHEBI:33019"/>
        <dbReference type="ChEBI" id="CHEBI:61560"/>
        <dbReference type="ChEBI" id="CHEBI:173112"/>
        <dbReference type="EC" id="2.7.7.7"/>
    </reaction>
</comment>
<dbReference type="Gene3D" id="3.30.420.10">
    <property type="entry name" value="Ribonuclease H-like superfamily/Ribonuclease H"/>
    <property type="match status" value="1"/>
</dbReference>
<dbReference type="FunFam" id="3.30.420.10:FF:000045">
    <property type="entry name" value="3'-5' exonuclease DinG"/>
    <property type="match status" value="1"/>
</dbReference>
<keyword evidence="3" id="KW-0378">Hydrolase</keyword>
<evidence type="ECO:0000256" key="7">
    <source>
        <dbReference type="ARBA" id="ARBA00049244"/>
    </source>
</evidence>
<sequence>MIILPEFIASLRDRLAIRLRKQRILADPAARQLHDACCAVDAGQIRTIPITQTRFVALDLETTGLYPYLGDEIISIAMVELNGLTFSGRRYGTLVNPQRSIPANSSAIHGIGEADIRHAPTIDSLLPKLIAFLGNAVVIAHHANFDFRFLNKRLYRGGAIMLKNPWIDTMMLYGSWREKQTQYSLDDVAKGCGVAIHGRHSALRDAEIVGEIVQFLVPRLLKTPDKTVGELIECQFHHGNS</sequence>
<evidence type="ECO:0000256" key="6">
    <source>
        <dbReference type="ARBA" id="ARBA00026073"/>
    </source>
</evidence>
<dbReference type="EC" id="2.7.7.7" evidence="1"/>
<reference evidence="9" key="1">
    <citation type="submission" date="2019-02" db="EMBL/GenBank/DDBJ databases">
        <authorList>
            <person name="Gruber-Vodicka R. H."/>
            <person name="Seah K. B. B."/>
        </authorList>
    </citation>
    <scope>NUCLEOTIDE SEQUENCE</scope>
    <source>
        <strain evidence="10">BECK_BZ163</strain>
        <strain evidence="11">BECK_BZ164</strain>
        <strain evidence="9">BECK_BZ165</strain>
    </source>
</reference>
<evidence type="ECO:0000256" key="4">
    <source>
        <dbReference type="ARBA" id="ARBA00022839"/>
    </source>
</evidence>
<dbReference type="GO" id="GO:0003677">
    <property type="term" value="F:DNA binding"/>
    <property type="evidence" value="ECO:0007669"/>
    <property type="project" value="InterPro"/>
</dbReference>
<evidence type="ECO:0000256" key="1">
    <source>
        <dbReference type="ARBA" id="ARBA00012417"/>
    </source>
</evidence>